<dbReference type="InterPro" id="IPR036390">
    <property type="entry name" value="WH_DNA-bd_sf"/>
</dbReference>
<dbReference type="InterPro" id="IPR036388">
    <property type="entry name" value="WH-like_DNA-bd_sf"/>
</dbReference>
<dbReference type="Proteomes" id="UP000539064">
    <property type="component" value="Unassembled WGS sequence"/>
</dbReference>
<dbReference type="Pfam" id="PF00392">
    <property type="entry name" value="GntR"/>
    <property type="match status" value="1"/>
</dbReference>
<dbReference type="EMBL" id="JAARMV010000001">
    <property type="protein sequence ID" value="MBC2371050.1"/>
    <property type="molecule type" value="Genomic_DNA"/>
</dbReference>
<dbReference type="Proteomes" id="UP000547643">
    <property type="component" value="Unassembled WGS sequence"/>
</dbReference>
<dbReference type="Proteomes" id="UP000550367">
    <property type="component" value="Unassembled WGS sequence"/>
</dbReference>
<sequence length="84" mass="9506">MENRKRRLEETAYNYILAQIINGTLKPGDFVNQRELADTLNMSRTPIKSALSQLAGEGYIRILPYNGTFVAYKHEAFGNGEGRL</sequence>
<dbReference type="GeneID" id="58718847"/>
<dbReference type="EMBL" id="JAAROL010000002">
    <property type="protein sequence ID" value="MBC1331639.1"/>
    <property type="molecule type" value="Genomic_DNA"/>
</dbReference>
<evidence type="ECO:0000313" key="18">
    <source>
        <dbReference type="EMBL" id="MBC2284221.1"/>
    </source>
</evidence>
<dbReference type="Gene3D" id="1.10.10.10">
    <property type="entry name" value="Winged helix-like DNA-binding domain superfamily/Winged helix DNA-binding domain"/>
    <property type="match status" value="1"/>
</dbReference>
<reference evidence="22 23" key="2">
    <citation type="submission" date="2020-03" db="EMBL/GenBank/DDBJ databases">
        <title>Soil Listeria distribution.</title>
        <authorList>
            <person name="Liao J."/>
            <person name="Wiedmann M."/>
        </authorList>
    </citation>
    <scope>NUCLEOTIDE SEQUENCE [LARGE SCALE GENOMIC DNA]</scope>
    <source>
        <strain evidence="19 28">FSL L7-0051</strain>
        <strain evidence="18 35">FSL L7-0054</strain>
        <strain evidence="16 34">FSL L7-0149</strain>
        <strain evidence="17 33">FSL L7-0153</strain>
        <strain evidence="14 22">FSL L7-0245</strain>
        <strain evidence="15 26">FSL L7-0259</strain>
        <strain evidence="13 23">FSL L7-0360</strain>
        <strain evidence="11 25">FSL L7-0978</strain>
        <strain evidence="12 32">FSL L7-0990</strain>
        <strain evidence="10 31">FSL L7-1017</strain>
        <strain evidence="8 27">FSL L7-1387</strain>
        <strain evidence="9 36">FSL L7-1427</strain>
        <strain evidence="6 29">FSL L7-1816</strain>
        <strain evidence="7 24">FSL L7-1833</strain>
        <strain evidence="20 30">FSL L7-1850</strain>
    </source>
</reference>
<dbReference type="EMBL" id="JAARVG010000011">
    <property type="protein sequence ID" value="MBC1794153.1"/>
    <property type="molecule type" value="Genomic_DNA"/>
</dbReference>
<evidence type="ECO:0000313" key="17">
    <source>
        <dbReference type="EMBL" id="MBC2245550.1"/>
    </source>
</evidence>
<dbReference type="InterPro" id="IPR000524">
    <property type="entry name" value="Tscrpt_reg_HTH_GntR"/>
</dbReference>
<protein>
    <submittedName>
        <fullName evidence="6">GntR family transcriptional regulator</fullName>
    </submittedName>
</protein>
<dbReference type="EMBL" id="JAARUV010000002">
    <property type="protein sequence ID" value="MBC1778650.1"/>
    <property type="molecule type" value="Genomic_DNA"/>
</dbReference>
<evidence type="ECO:0000313" key="22">
    <source>
        <dbReference type="Proteomes" id="UP000519573"/>
    </source>
</evidence>
<evidence type="ECO:0000313" key="27">
    <source>
        <dbReference type="Proteomes" id="UP000541955"/>
    </source>
</evidence>
<dbReference type="PANTHER" id="PTHR43537:SF5">
    <property type="entry name" value="UXU OPERON TRANSCRIPTIONAL REGULATOR"/>
    <property type="match status" value="1"/>
</dbReference>
<evidence type="ECO:0000256" key="3">
    <source>
        <dbReference type="ARBA" id="ARBA00023163"/>
    </source>
</evidence>
<dbReference type="EMBL" id="JAARYD010000008">
    <property type="protein sequence ID" value="MBC2177879.1"/>
    <property type="molecule type" value="Genomic_DNA"/>
</dbReference>
<evidence type="ECO:0000313" key="26">
    <source>
        <dbReference type="Proteomes" id="UP000541735"/>
    </source>
</evidence>
<dbReference type="CDD" id="cd07377">
    <property type="entry name" value="WHTH_GntR"/>
    <property type="match status" value="1"/>
</dbReference>
<dbReference type="Proteomes" id="UP000541955">
    <property type="component" value="Unassembled WGS sequence"/>
</dbReference>
<dbReference type="EMBL" id="JNFA01000031">
    <property type="protein sequence ID" value="KGL37543.1"/>
    <property type="molecule type" value="Genomic_DNA"/>
</dbReference>
<evidence type="ECO:0000313" key="23">
    <source>
        <dbReference type="Proteomes" id="UP000529446"/>
    </source>
</evidence>
<gene>
    <name evidence="5" type="ORF">EP57_16065</name>
    <name evidence="7" type="ORF">HB759_06790</name>
    <name evidence="6" type="ORF">HB811_16410</name>
    <name evidence="8" type="ORF">HB902_15890</name>
    <name evidence="9" type="ORF">HB907_09700</name>
    <name evidence="20" type="ORF">HBP98_03415</name>
    <name evidence="10" type="ORF">HCA46_07365</name>
    <name evidence="11" type="ORF">HCA52_12030</name>
    <name evidence="12" type="ORF">HCA55_03365</name>
    <name evidence="13" type="ORF">HCB06_16175</name>
    <name evidence="17" type="ORF">HCB25_15915</name>
    <name evidence="14" type="ORF">HCB26_16010</name>
    <name evidence="15" type="ORF">HCB27_14715</name>
    <name evidence="16" type="ORF">HCB35_16445</name>
    <name evidence="18" type="ORF">HCB69_07510</name>
    <name evidence="19" type="ORF">HCC36_04155</name>
</gene>
<keyword evidence="2" id="KW-0238">DNA-binding</keyword>
<dbReference type="EMBL" id="JAARYY010000012">
    <property type="protein sequence ID" value="MBC2245550.1"/>
    <property type="molecule type" value="Genomic_DNA"/>
</dbReference>
<evidence type="ECO:0000313" key="9">
    <source>
        <dbReference type="EMBL" id="MBC1565681.1"/>
    </source>
</evidence>
<dbReference type="Proteomes" id="UP000543379">
    <property type="component" value="Unassembled WGS sequence"/>
</dbReference>
<evidence type="ECO:0000313" key="20">
    <source>
        <dbReference type="EMBL" id="MBC2371050.1"/>
    </source>
</evidence>
<evidence type="ECO:0000313" key="32">
    <source>
        <dbReference type="Proteomes" id="UP000548082"/>
    </source>
</evidence>
<dbReference type="EMBL" id="JAARZS010000016">
    <property type="protein sequence ID" value="MBC2284221.1"/>
    <property type="molecule type" value="Genomic_DNA"/>
</dbReference>
<dbReference type="Proteomes" id="UP000529446">
    <property type="component" value="Unassembled WGS sequence"/>
</dbReference>
<dbReference type="SUPFAM" id="SSF46785">
    <property type="entry name" value="Winged helix' DNA-binding domain"/>
    <property type="match status" value="1"/>
</dbReference>
<evidence type="ECO:0000313" key="15">
    <source>
        <dbReference type="EMBL" id="MBC2177879.1"/>
    </source>
</evidence>
<proteinExistence type="predicted"/>
<evidence type="ECO:0000259" key="4">
    <source>
        <dbReference type="PROSITE" id="PS50949"/>
    </source>
</evidence>
<feature type="domain" description="HTH gntR-type" evidence="4">
    <location>
        <begin position="6"/>
        <end position="73"/>
    </location>
</feature>
<evidence type="ECO:0000313" key="30">
    <source>
        <dbReference type="Proteomes" id="UP000546244"/>
    </source>
</evidence>
<evidence type="ECO:0000313" key="19">
    <source>
        <dbReference type="EMBL" id="MBC2292415.1"/>
    </source>
</evidence>
<evidence type="ECO:0000313" key="33">
    <source>
        <dbReference type="Proteomes" id="UP000550367"/>
    </source>
</evidence>
<dbReference type="SMART" id="SM00345">
    <property type="entry name" value="HTH_GNTR"/>
    <property type="match status" value="1"/>
</dbReference>
<dbReference type="Proteomes" id="UP000029844">
    <property type="component" value="Unassembled WGS sequence"/>
</dbReference>
<dbReference type="Proteomes" id="UP000543005">
    <property type="component" value="Unassembled WGS sequence"/>
</dbReference>
<evidence type="ECO:0000313" key="24">
    <source>
        <dbReference type="Proteomes" id="UP000532866"/>
    </source>
</evidence>
<evidence type="ECO:0000313" key="13">
    <source>
        <dbReference type="EMBL" id="MBC2118170.1"/>
    </source>
</evidence>
<dbReference type="Proteomes" id="UP000532866">
    <property type="component" value="Unassembled WGS sequence"/>
</dbReference>
<dbReference type="Proteomes" id="UP000553016">
    <property type="component" value="Unassembled WGS sequence"/>
</dbReference>
<dbReference type="eggNOG" id="COG1802">
    <property type="taxonomic scope" value="Bacteria"/>
</dbReference>
<evidence type="ECO:0000313" key="7">
    <source>
        <dbReference type="EMBL" id="MBC1331639.1"/>
    </source>
</evidence>
<evidence type="ECO:0000313" key="34">
    <source>
        <dbReference type="Proteomes" id="UP000553016"/>
    </source>
</evidence>
<dbReference type="EMBL" id="JAARVD010000002">
    <property type="protein sequence ID" value="MBC1795747.1"/>
    <property type="molecule type" value="Genomic_DNA"/>
</dbReference>
<dbReference type="EMBL" id="JAARRU010000003">
    <property type="protein sequence ID" value="MBC1565681.1"/>
    <property type="molecule type" value="Genomic_DNA"/>
</dbReference>
<organism evidence="5 21">
    <name type="scientific">Listeria booriae</name>
    <dbReference type="NCBI Taxonomy" id="1552123"/>
    <lineage>
        <taxon>Bacteria</taxon>
        <taxon>Bacillati</taxon>
        <taxon>Bacillota</taxon>
        <taxon>Bacilli</taxon>
        <taxon>Bacillales</taxon>
        <taxon>Listeriaceae</taxon>
        <taxon>Listeria</taxon>
    </lineage>
</organism>
<dbReference type="PANTHER" id="PTHR43537">
    <property type="entry name" value="TRANSCRIPTIONAL REGULATOR, GNTR FAMILY"/>
    <property type="match status" value="1"/>
</dbReference>
<reference evidence="5 21" key="1">
    <citation type="submission" date="2014-05" db="EMBL/GenBank/DDBJ databases">
        <title>Novel Listeriaceae from food processing environments.</title>
        <authorList>
            <person name="den Bakker H.C."/>
        </authorList>
    </citation>
    <scope>NUCLEOTIDE SEQUENCE [LARGE SCALE GENOMIC DNA]</scope>
    <source>
        <strain evidence="5 21">FSL A5-0281</strain>
    </source>
</reference>
<keyword evidence="3" id="KW-0804">Transcription</keyword>
<evidence type="ECO:0000256" key="1">
    <source>
        <dbReference type="ARBA" id="ARBA00023015"/>
    </source>
</evidence>
<evidence type="ECO:0000313" key="14">
    <source>
        <dbReference type="EMBL" id="MBC2168082.1"/>
    </source>
</evidence>
<evidence type="ECO:0000313" key="25">
    <source>
        <dbReference type="Proteomes" id="UP000539064"/>
    </source>
</evidence>
<dbReference type="PRINTS" id="PR00035">
    <property type="entry name" value="HTHGNTR"/>
</dbReference>
<evidence type="ECO:0000313" key="8">
    <source>
        <dbReference type="EMBL" id="MBC1563556.1"/>
    </source>
</evidence>
<evidence type="ECO:0000313" key="16">
    <source>
        <dbReference type="EMBL" id="MBC2242066.1"/>
    </source>
</evidence>
<dbReference type="PROSITE" id="PS50949">
    <property type="entry name" value="HTH_GNTR"/>
    <property type="match status" value="1"/>
</dbReference>
<dbReference type="Proteomes" id="UP000585696">
    <property type="component" value="Unassembled WGS sequence"/>
</dbReference>
<keyword evidence="21" id="KW-1185">Reference proteome</keyword>
<evidence type="ECO:0000313" key="12">
    <source>
        <dbReference type="EMBL" id="MBC1795747.1"/>
    </source>
</evidence>
<dbReference type="EMBL" id="JAARYH010000010">
    <property type="protein sequence ID" value="MBC2168082.1"/>
    <property type="molecule type" value="Genomic_DNA"/>
</dbReference>
<dbReference type="EMBL" id="JAARXI010000011">
    <property type="protein sequence ID" value="MBC2118170.1"/>
    <property type="molecule type" value="Genomic_DNA"/>
</dbReference>
<dbReference type="EMBL" id="JAARZA010000009">
    <property type="protein sequence ID" value="MBC2242066.1"/>
    <property type="molecule type" value="Genomic_DNA"/>
</dbReference>
<dbReference type="RefSeq" id="WP_036088264.1">
    <property type="nucleotide sequence ID" value="NZ_CBCSHQ010000009.1"/>
</dbReference>
<evidence type="ECO:0000256" key="2">
    <source>
        <dbReference type="ARBA" id="ARBA00023125"/>
    </source>
</evidence>
<evidence type="ECO:0000313" key="21">
    <source>
        <dbReference type="Proteomes" id="UP000029844"/>
    </source>
</evidence>
<evidence type="ECO:0000313" key="36">
    <source>
        <dbReference type="Proteomes" id="UP000586951"/>
    </source>
</evidence>
<evidence type="ECO:0000313" key="5">
    <source>
        <dbReference type="EMBL" id="KGL37543.1"/>
    </source>
</evidence>
<dbReference type="EMBL" id="JAARRW010000009">
    <property type="protein sequence ID" value="MBC1563556.1"/>
    <property type="molecule type" value="Genomic_DNA"/>
</dbReference>
<dbReference type="Proteomes" id="UP000548082">
    <property type="component" value="Unassembled WGS sequence"/>
</dbReference>
<dbReference type="EMBL" id="JAAROV010000007">
    <property type="protein sequence ID" value="MBC1318362.1"/>
    <property type="molecule type" value="Genomic_DNA"/>
</dbReference>
<comment type="caution">
    <text evidence="5">The sequence shown here is derived from an EMBL/GenBank/DDBJ whole genome shotgun (WGS) entry which is preliminary data.</text>
</comment>
<dbReference type="Proteomes" id="UP000541735">
    <property type="component" value="Unassembled WGS sequence"/>
</dbReference>
<dbReference type="Proteomes" id="UP000546244">
    <property type="component" value="Unassembled WGS sequence"/>
</dbReference>
<evidence type="ECO:0000313" key="10">
    <source>
        <dbReference type="EMBL" id="MBC1778650.1"/>
    </source>
</evidence>
<evidence type="ECO:0000313" key="11">
    <source>
        <dbReference type="EMBL" id="MBC1794153.1"/>
    </source>
</evidence>
<accession>A0A099VZG2</accession>
<dbReference type="EMBL" id="JAARZT010000006">
    <property type="protein sequence ID" value="MBC2292415.1"/>
    <property type="molecule type" value="Genomic_DNA"/>
</dbReference>
<dbReference type="STRING" id="1552123.EP57_16065"/>
<evidence type="ECO:0000313" key="6">
    <source>
        <dbReference type="EMBL" id="MBC1318362.1"/>
    </source>
</evidence>
<dbReference type="Proteomes" id="UP000586951">
    <property type="component" value="Unassembled WGS sequence"/>
</dbReference>
<dbReference type="OrthoDB" id="368257at2"/>
<dbReference type="AlphaFoldDB" id="A0A099VZG2"/>
<dbReference type="Proteomes" id="UP000519573">
    <property type="component" value="Unassembled WGS sequence"/>
</dbReference>
<evidence type="ECO:0000313" key="29">
    <source>
        <dbReference type="Proteomes" id="UP000543379"/>
    </source>
</evidence>
<dbReference type="GO" id="GO:0003677">
    <property type="term" value="F:DNA binding"/>
    <property type="evidence" value="ECO:0007669"/>
    <property type="project" value="UniProtKB-KW"/>
</dbReference>
<name>A0A099VZG2_9LIST</name>
<evidence type="ECO:0000313" key="35">
    <source>
        <dbReference type="Proteomes" id="UP000585696"/>
    </source>
</evidence>
<evidence type="ECO:0000313" key="31">
    <source>
        <dbReference type="Proteomes" id="UP000547643"/>
    </source>
</evidence>
<dbReference type="GO" id="GO:0003700">
    <property type="term" value="F:DNA-binding transcription factor activity"/>
    <property type="evidence" value="ECO:0007669"/>
    <property type="project" value="InterPro"/>
</dbReference>
<keyword evidence="1" id="KW-0805">Transcription regulation</keyword>
<evidence type="ECO:0000313" key="28">
    <source>
        <dbReference type="Proteomes" id="UP000543005"/>
    </source>
</evidence>